<dbReference type="SUPFAM" id="SSF52402">
    <property type="entry name" value="Adenine nucleotide alpha hydrolases-like"/>
    <property type="match status" value="1"/>
</dbReference>
<dbReference type="InterPro" id="IPR030982">
    <property type="entry name" value="Mft_EtfB"/>
</dbReference>
<proteinExistence type="predicted"/>
<evidence type="ECO:0000313" key="6">
    <source>
        <dbReference type="EMBL" id="CAB4910974.1"/>
    </source>
</evidence>
<dbReference type="Pfam" id="PF01012">
    <property type="entry name" value="ETF"/>
    <property type="match status" value="1"/>
</dbReference>
<dbReference type="EMBL" id="CAFBLJ010000104">
    <property type="protein sequence ID" value="CAB4879785.1"/>
    <property type="molecule type" value="Genomic_DNA"/>
</dbReference>
<evidence type="ECO:0000259" key="1">
    <source>
        <dbReference type="SMART" id="SM00893"/>
    </source>
</evidence>
<dbReference type="PANTHER" id="PTHR21294:SF17">
    <property type="entry name" value="PROTEIN FIXA"/>
    <property type="match status" value="1"/>
</dbReference>
<evidence type="ECO:0000313" key="5">
    <source>
        <dbReference type="EMBL" id="CAB4879785.1"/>
    </source>
</evidence>
<evidence type="ECO:0000313" key="4">
    <source>
        <dbReference type="EMBL" id="CAB4817264.1"/>
    </source>
</evidence>
<sequence length="266" mass="28444">MTIAVCLKWINASGQTDIDDDRFMGFSYADQAALEYALRVAENTNDEVIVVTAGPVGAEAVLRDAIARGAQRAVRIDIDRSHDSAVIAQAIAQAVSHCSLIWCGDYSSDRGSGSVPAFIAAQLSFAQALGLVDIVLPTGAQSPITALRRLDGGRREQLEIRGQAVISVEGSTARLRRASLKGSMAANKQVIEIVTVNQVAVETPPTRAYRPRARAVAAPVGNSALDRVRQITDTSTAKGHGETVHLEPREAAELIVSKLREWGYQS</sequence>
<dbReference type="EMBL" id="CAFBMF010000131">
    <property type="protein sequence ID" value="CAB4910974.1"/>
    <property type="molecule type" value="Genomic_DNA"/>
</dbReference>
<dbReference type="EMBL" id="CAEZZP010000135">
    <property type="protein sequence ID" value="CAB4783796.1"/>
    <property type="molecule type" value="Genomic_DNA"/>
</dbReference>
<evidence type="ECO:0000313" key="7">
    <source>
        <dbReference type="EMBL" id="CAB5035252.1"/>
    </source>
</evidence>
<dbReference type="PANTHER" id="PTHR21294">
    <property type="entry name" value="ELECTRON TRANSFER FLAVOPROTEIN BETA-SUBUNIT"/>
    <property type="match status" value="1"/>
</dbReference>
<dbReference type="InterPro" id="IPR014729">
    <property type="entry name" value="Rossmann-like_a/b/a_fold"/>
</dbReference>
<dbReference type="InterPro" id="IPR014730">
    <property type="entry name" value="ETF_a/b_N"/>
</dbReference>
<accession>A0A6J7EEQ3</accession>
<reference evidence="5" key="1">
    <citation type="submission" date="2020-05" db="EMBL/GenBank/DDBJ databases">
        <authorList>
            <person name="Chiriac C."/>
            <person name="Salcher M."/>
            <person name="Ghai R."/>
            <person name="Kavagutti S V."/>
        </authorList>
    </citation>
    <scope>NUCLEOTIDE SEQUENCE</scope>
</reference>
<organism evidence="5">
    <name type="scientific">freshwater metagenome</name>
    <dbReference type="NCBI Taxonomy" id="449393"/>
    <lineage>
        <taxon>unclassified sequences</taxon>
        <taxon>metagenomes</taxon>
        <taxon>ecological metagenomes</taxon>
    </lineage>
</organism>
<dbReference type="GO" id="GO:0009055">
    <property type="term" value="F:electron transfer activity"/>
    <property type="evidence" value="ECO:0007669"/>
    <property type="project" value="InterPro"/>
</dbReference>
<protein>
    <submittedName>
        <fullName evidence="5">Unannotated protein</fullName>
    </submittedName>
</protein>
<dbReference type="EMBL" id="CAFBPS010000133">
    <property type="protein sequence ID" value="CAB5035252.1"/>
    <property type="molecule type" value="Genomic_DNA"/>
</dbReference>
<name>A0A6J7EEQ3_9ZZZZ</name>
<dbReference type="AlphaFoldDB" id="A0A6J7EEQ3"/>
<dbReference type="NCBIfam" id="TIGR04503">
    <property type="entry name" value="mft_etfB"/>
    <property type="match status" value="1"/>
</dbReference>
<dbReference type="SMART" id="SM00893">
    <property type="entry name" value="ETF"/>
    <property type="match status" value="1"/>
</dbReference>
<dbReference type="InterPro" id="IPR012255">
    <property type="entry name" value="ETF_b"/>
</dbReference>
<dbReference type="EMBL" id="CAFAAL010000196">
    <property type="protein sequence ID" value="CAB4817264.1"/>
    <property type="molecule type" value="Genomic_DNA"/>
</dbReference>
<evidence type="ECO:0000313" key="3">
    <source>
        <dbReference type="EMBL" id="CAB4783796.1"/>
    </source>
</evidence>
<dbReference type="Gene3D" id="3.40.50.620">
    <property type="entry name" value="HUPs"/>
    <property type="match status" value="1"/>
</dbReference>
<evidence type="ECO:0000313" key="2">
    <source>
        <dbReference type="EMBL" id="CAB4732177.1"/>
    </source>
</evidence>
<gene>
    <name evidence="2" type="ORF">UFOPK2658_01759</name>
    <name evidence="3" type="ORF">UFOPK2880_01610</name>
    <name evidence="4" type="ORF">UFOPK3004_01630</name>
    <name evidence="5" type="ORF">UFOPK3304_01532</name>
    <name evidence="6" type="ORF">UFOPK3494_01524</name>
    <name evidence="7" type="ORF">UFOPK4134_01444</name>
</gene>
<feature type="domain" description="Electron transfer flavoprotein alpha/beta-subunit N-terminal" evidence="1">
    <location>
        <begin position="15"/>
        <end position="203"/>
    </location>
</feature>
<dbReference type="EMBL" id="CAEZYH010000119">
    <property type="protein sequence ID" value="CAB4732177.1"/>
    <property type="molecule type" value="Genomic_DNA"/>
</dbReference>